<dbReference type="RefSeq" id="WP_350226577.1">
    <property type="nucleotide sequence ID" value="NZ_AP027741.1"/>
</dbReference>
<name>A0ABP3DI12_9GAMM</name>
<dbReference type="InterPro" id="IPR008972">
    <property type="entry name" value="Cupredoxin"/>
</dbReference>
<dbReference type="EMBL" id="BAAADG010000018">
    <property type="protein sequence ID" value="GAA0233210.1"/>
    <property type="molecule type" value="Genomic_DNA"/>
</dbReference>
<sequence>MYQCDPHIGLGMGDAVVVGHATNLDDLKAAKLHGGLGRIAHKVMKAESK</sequence>
<keyword evidence="2" id="KW-1185">Reference proteome</keyword>
<reference evidence="2" key="1">
    <citation type="journal article" date="2019" name="Int. J. Syst. Evol. Microbiol.">
        <title>The Global Catalogue of Microorganisms (GCM) 10K type strain sequencing project: providing services to taxonomists for standard genome sequencing and annotation.</title>
        <authorList>
            <consortium name="The Broad Institute Genomics Platform"/>
            <consortium name="The Broad Institute Genome Sequencing Center for Infectious Disease"/>
            <person name="Wu L."/>
            <person name="Ma J."/>
        </authorList>
    </citation>
    <scope>NUCLEOTIDE SEQUENCE [LARGE SCALE GENOMIC DNA]</scope>
    <source>
        <strain evidence="2">JCM 6886</strain>
    </source>
</reference>
<proteinExistence type="predicted"/>
<accession>A0ABP3DI12</accession>
<evidence type="ECO:0000313" key="2">
    <source>
        <dbReference type="Proteomes" id="UP001501476"/>
    </source>
</evidence>
<dbReference type="Gene3D" id="2.60.40.420">
    <property type="entry name" value="Cupredoxins - blue copper proteins"/>
    <property type="match status" value="1"/>
</dbReference>
<organism evidence="1 2">
    <name type="scientific">Methylophaga marina</name>
    <dbReference type="NCBI Taxonomy" id="45495"/>
    <lineage>
        <taxon>Bacteria</taxon>
        <taxon>Pseudomonadati</taxon>
        <taxon>Pseudomonadota</taxon>
        <taxon>Gammaproteobacteria</taxon>
        <taxon>Thiotrichales</taxon>
        <taxon>Piscirickettsiaceae</taxon>
        <taxon>Methylophaga</taxon>
    </lineage>
</organism>
<comment type="caution">
    <text evidence="1">The sequence shown here is derived from an EMBL/GenBank/DDBJ whole genome shotgun (WGS) entry which is preliminary data.</text>
</comment>
<gene>
    <name evidence="1" type="ORF">GCM10008964_25610</name>
</gene>
<evidence type="ECO:0000313" key="1">
    <source>
        <dbReference type="EMBL" id="GAA0233210.1"/>
    </source>
</evidence>
<protein>
    <submittedName>
        <fullName evidence="1">Uncharacterized protein</fullName>
    </submittedName>
</protein>
<dbReference type="Proteomes" id="UP001501476">
    <property type="component" value="Unassembled WGS sequence"/>
</dbReference>